<comment type="caution">
    <text evidence="2">The sequence shown here is derived from an EMBL/GenBank/DDBJ whole genome shotgun (WGS) entry which is preliminary data.</text>
</comment>
<evidence type="ECO:0000256" key="1">
    <source>
        <dbReference type="SAM" id="MobiDB-lite"/>
    </source>
</evidence>
<proteinExistence type="predicted"/>
<dbReference type="EMBL" id="LGRX02030782">
    <property type="protein sequence ID" value="KAK3245292.1"/>
    <property type="molecule type" value="Genomic_DNA"/>
</dbReference>
<dbReference type="Proteomes" id="UP001190700">
    <property type="component" value="Unassembled WGS sequence"/>
</dbReference>
<accession>A0AAE0C0W3</accession>
<dbReference type="AlphaFoldDB" id="A0AAE0C0W3"/>
<feature type="region of interest" description="Disordered" evidence="1">
    <location>
        <begin position="43"/>
        <end position="88"/>
    </location>
</feature>
<organism evidence="2 3">
    <name type="scientific">Cymbomonas tetramitiformis</name>
    <dbReference type="NCBI Taxonomy" id="36881"/>
    <lineage>
        <taxon>Eukaryota</taxon>
        <taxon>Viridiplantae</taxon>
        <taxon>Chlorophyta</taxon>
        <taxon>Pyramimonadophyceae</taxon>
        <taxon>Pyramimonadales</taxon>
        <taxon>Pyramimonadaceae</taxon>
        <taxon>Cymbomonas</taxon>
    </lineage>
</organism>
<reference evidence="2 3" key="1">
    <citation type="journal article" date="2015" name="Genome Biol. Evol.">
        <title>Comparative Genomics of a Bacterivorous Green Alga Reveals Evolutionary Causalities and Consequences of Phago-Mixotrophic Mode of Nutrition.</title>
        <authorList>
            <person name="Burns J.A."/>
            <person name="Paasch A."/>
            <person name="Narechania A."/>
            <person name="Kim E."/>
        </authorList>
    </citation>
    <scope>NUCLEOTIDE SEQUENCE [LARGE SCALE GENOMIC DNA]</scope>
    <source>
        <strain evidence="2 3">PLY_AMNH</strain>
    </source>
</reference>
<evidence type="ECO:0000313" key="2">
    <source>
        <dbReference type="EMBL" id="KAK3245292.1"/>
    </source>
</evidence>
<name>A0AAE0C0W3_9CHLO</name>
<feature type="compositionally biased region" description="Acidic residues" evidence="1">
    <location>
        <begin position="63"/>
        <end position="88"/>
    </location>
</feature>
<keyword evidence="3" id="KW-1185">Reference proteome</keyword>
<protein>
    <submittedName>
        <fullName evidence="2">Uncharacterized protein</fullName>
    </submittedName>
</protein>
<sequence>MRRSLGSREWVRGQCLETNLRATQRLLELRAAVSIDCDSVDQAASWAPEKSPKKSLKTQQDGGEIDGDNEDDNDMEEEDEEAEDDEEQGLQMALEWQNDSRLLKKVEAEVNNTSMEKLLKQWASLRCNSLTAVEAGHKKGNRARPSVRIHDYSSDWTDMSTLSMLMCSLTPYGTDTGTTTLDPGRRFSKVMRLLWDFVLCQTLDPGRRFSKVMEAALTLDPQMKESLTYKDIIQGEGDKLAAFVGQLFATTSGPTKFKPKTHASICWEEVTHLTAEVRQMREDWDNMLARLFTLCEAEDHLLTVDGDEDVSPADYIPKLPASFDKSVATIGVRQNFCPLSNALSRPFPGVQCYLHRRVVSAGHAHVTSF</sequence>
<evidence type="ECO:0000313" key="3">
    <source>
        <dbReference type="Proteomes" id="UP001190700"/>
    </source>
</evidence>
<gene>
    <name evidence="2" type="ORF">CYMTET_45130</name>
</gene>